<dbReference type="AlphaFoldDB" id="A0A4C1ZF28"/>
<organism evidence="2 3">
    <name type="scientific">Eumeta variegata</name>
    <name type="common">Bagworm moth</name>
    <name type="synonym">Eumeta japonica</name>
    <dbReference type="NCBI Taxonomy" id="151549"/>
    <lineage>
        <taxon>Eukaryota</taxon>
        <taxon>Metazoa</taxon>
        <taxon>Ecdysozoa</taxon>
        <taxon>Arthropoda</taxon>
        <taxon>Hexapoda</taxon>
        <taxon>Insecta</taxon>
        <taxon>Pterygota</taxon>
        <taxon>Neoptera</taxon>
        <taxon>Endopterygota</taxon>
        <taxon>Lepidoptera</taxon>
        <taxon>Glossata</taxon>
        <taxon>Ditrysia</taxon>
        <taxon>Tineoidea</taxon>
        <taxon>Psychidae</taxon>
        <taxon>Oiketicinae</taxon>
        <taxon>Eumeta</taxon>
    </lineage>
</organism>
<protein>
    <submittedName>
        <fullName evidence="2">Uncharacterized protein</fullName>
    </submittedName>
</protein>
<reference evidence="2 3" key="1">
    <citation type="journal article" date="2019" name="Commun. Biol.">
        <title>The bagworm genome reveals a unique fibroin gene that provides high tensile strength.</title>
        <authorList>
            <person name="Kono N."/>
            <person name="Nakamura H."/>
            <person name="Ohtoshi R."/>
            <person name="Tomita M."/>
            <person name="Numata K."/>
            <person name="Arakawa K."/>
        </authorList>
    </citation>
    <scope>NUCLEOTIDE SEQUENCE [LARGE SCALE GENOMIC DNA]</scope>
</reference>
<sequence>MYGIYTNFKGADIHIRNARSLITAARGAKRAEVFTGAGAARRRPAPPAHAAVRVSRPTQTLIRVGAPATYELSNFSDKR</sequence>
<gene>
    <name evidence="2" type="ORF">EVAR_99867_1</name>
</gene>
<evidence type="ECO:0000313" key="2">
    <source>
        <dbReference type="EMBL" id="GBP87136.1"/>
    </source>
</evidence>
<evidence type="ECO:0000256" key="1">
    <source>
        <dbReference type="SAM" id="MobiDB-lite"/>
    </source>
</evidence>
<accession>A0A4C1ZF28</accession>
<name>A0A4C1ZF28_EUMVA</name>
<comment type="caution">
    <text evidence="2">The sequence shown here is derived from an EMBL/GenBank/DDBJ whole genome shotgun (WGS) entry which is preliminary data.</text>
</comment>
<proteinExistence type="predicted"/>
<dbReference type="EMBL" id="BGZK01001837">
    <property type="protein sequence ID" value="GBP87136.1"/>
    <property type="molecule type" value="Genomic_DNA"/>
</dbReference>
<feature type="region of interest" description="Disordered" evidence="1">
    <location>
        <begin position="37"/>
        <end position="56"/>
    </location>
</feature>
<dbReference type="Proteomes" id="UP000299102">
    <property type="component" value="Unassembled WGS sequence"/>
</dbReference>
<evidence type="ECO:0000313" key="3">
    <source>
        <dbReference type="Proteomes" id="UP000299102"/>
    </source>
</evidence>
<keyword evidence="3" id="KW-1185">Reference proteome</keyword>